<dbReference type="AlphaFoldDB" id="A0A1G9I7M0"/>
<organism evidence="3 4">
    <name type="scientific">Tessaracoccus oleiagri</name>
    <dbReference type="NCBI Taxonomy" id="686624"/>
    <lineage>
        <taxon>Bacteria</taxon>
        <taxon>Bacillati</taxon>
        <taxon>Actinomycetota</taxon>
        <taxon>Actinomycetes</taxon>
        <taxon>Propionibacteriales</taxon>
        <taxon>Propionibacteriaceae</taxon>
        <taxon>Tessaracoccus</taxon>
    </lineage>
</organism>
<proteinExistence type="predicted"/>
<keyword evidence="1" id="KW-1133">Transmembrane helix</keyword>
<dbReference type="EMBL" id="FNGP01000001">
    <property type="protein sequence ID" value="SDL21066.1"/>
    <property type="molecule type" value="Genomic_DNA"/>
</dbReference>
<reference evidence="3 4" key="1">
    <citation type="submission" date="2016-10" db="EMBL/GenBank/DDBJ databases">
        <authorList>
            <person name="de Groot N.N."/>
        </authorList>
    </citation>
    <scope>NUCLEOTIDE SEQUENCE [LARGE SCALE GENOMIC DNA]</scope>
    <source>
        <strain evidence="3 4">CGMCC 1.9159</strain>
    </source>
</reference>
<feature type="transmembrane region" description="Helical" evidence="1">
    <location>
        <begin position="125"/>
        <end position="146"/>
    </location>
</feature>
<dbReference type="STRING" id="686624.SAMN04488242_0767"/>
<dbReference type="RefSeq" id="WP_093249018.1">
    <property type="nucleotide sequence ID" value="NZ_FNGP01000001.1"/>
</dbReference>
<dbReference type="OrthoDB" id="4868581at2"/>
<feature type="transmembrane region" description="Helical" evidence="1">
    <location>
        <begin position="12"/>
        <end position="38"/>
    </location>
</feature>
<keyword evidence="1" id="KW-0472">Membrane</keyword>
<dbReference type="InterPro" id="IPR025749">
    <property type="entry name" value="Sphingomyelin_synth-like_dom"/>
</dbReference>
<dbReference type="Pfam" id="PF14360">
    <property type="entry name" value="PAP2_C"/>
    <property type="match status" value="1"/>
</dbReference>
<evidence type="ECO:0000256" key="1">
    <source>
        <dbReference type="SAM" id="Phobius"/>
    </source>
</evidence>
<protein>
    <submittedName>
        <fullName evidence="3">PAP2 superfamily protein</fullName>
    </submittedName>
</protein>
<name>A0A1G9I7M0_9ACTN</name>
<sequence length="208" mass="22306">MGSTSDEAAPRSGLAAWGVVVGLGLLAAAATVLGNQLIVSRFADAARPDDLLFELLPYVGPAKWLTVVALVIGFGLFVFGVLRRNLSRTPAVLAPFALMYLLRALIMVLTPLAPAQGEGPFVFEVQQYGMFPSGHVGVAVLLAMLTPADRRWERRTQWAMVALMVAGMLLARGHYSIDIVGGMLLSYFVVHVWQSGRLFAPIVAATGR</sequence>
<evidence type="ECO:0000313" key="3">
    <source>
        <dbReference type="EMBL" id="SDL21066.1"/>
    </source>
</evidence>
<evidence type="ECO:0000313" key="4">
    <source>
        <dbReference type="Proteomes" id="UP000199475"/>
    </source>
</evidence>
<feature type="transmembrane region" description="Helical" evidence="1">
    <location>
        <begin position="58"/>
        <end position="79"/>
    </location>
</feature>
<evidence type="ECO:0000259" key="2">
    <source>
        <dbReference type="Pfam" id="PF14360"/>
    </source>
</evidence>
<feature type="transmembrane region" description="Helical" evidence="1">
    <location>
        <begin position="91"/>
        <end position="113"/>
    </location>
</feature>
<gene>
    <name evidence="3" type="ORF">SAMN04488242_0767</name>
</gene>
<feature type="transmembrane region" description="Helical" evidence="1">
    <location>
        <begin position="158"/>
        <end position="177"/>
    </location>
</feature>
<accession>A0A1G9I7M0</accession>
<dbReference type="Proteomes" id="UP000199475">
    <property type="component" value="Unassembled WGS sequence"/>
</dbReference>
<feature type="domain" description="Sphingomyelin synthase-like" evidence="2">
    <location>
        <begin position="133"/>
        <end position="193"/>
    </location>
</feature>
<keyword evidence="1" id="KW-0812">Transmembrane</keyword>
<keyword evidence="4" id="KW-1185">Reference proteome</keyword>